<protein>
    <submittedName>
        <fullName evidence="3">BON domain-containing protein</fullName>
    </submittedName>
</protein>
<evidence type="ECO:0000313" key="4">
    <source>
        <dbReference type="Proteomes" id="UP000307874"/>
    </source>
</evidence>
<dbReference type="Pfam" id="PF04972">
    <property type="entry name" value="BON"/>
    <property type="match status" value="1"/>
</dbReference>
<evidence type="ECO:0000313" key="3">
    <source>
        <dbReference type="EMBL" id="TNB46893.1"/>
    </source>
</evidence>
<evidence type="ECO:0000256" key="1">
    <source>
        <dbReference type="SAM" id="MobiDB-lite"/>
    </source>
</evidence>
<comment type="caution">
    <text evidence="3">The sequence shown here is derived from an EMBL/GenBank/DDBJ whole genome shotgun (WGS) entry which is preliminary data.</text>
</comment>
<accession>A0A5C4JN50</accession>
<proteinExistence type="predicted"/>
<name>A0A5C4JN50_9HYPH</name>
<dbReference type="InterPro" id="IPR007055">
    <property type="entry name" value="BON_dom"/>
</dbReference>
<reference evidence="3 4" key="1">
    <citation type="submission" date="2019-06" db="EMBL/GenBank/DDBJ databases">
        <title>Martelella lutilitoris sp. nov., isolated from a tidal mudflat.</title>
        <authorList>
            <person name="Kim Y.-J."/>
        </authorList>
    </citation>
    <scope>NUCLEOTIDE SEQUENCE [LARGE SCALE GENOMIC DNA]</scope>
    <source>
        <strain evidence="3 4">GH2-6</strain>
    </source>
</reference>
<sequence>MNVLMSKTSGPNLFRDAWQTHSADFAQKGEHFPFPAVSSAQTSERRNAMAGSKTKPHETPREEDYRDYEDRNLDDGWPYSDEENRPGARNAPYGANPANLDRRETPGAQVSEDTAVHTAQRLAPEPEDTTVDDDGLSDAITRLIDEDERFNADLVTVTVRDGVAMLSGEVETEPERLKLETLVLSVKGVRDVENEVVLIGVDSHVPPDFDE</sequence>
<feature type="compositionally biased region" description="Basic and acidic residues" evidence="1">
    <location>
        <begin position="55"/>
        <end position="74"/>
    </location>
</feature>
<dbReference type="OrthoDB" id="7916429at2"/>
<keyword evidence="4" id="KW-1185">Reference proteome</keyword>
<feature type="region of interest" description="Disordered" evidence="1">
    <location>
        <begin position="29"/>
        <end position="113"/>
    </location>
</feature>
<organism evidence="3 4">
    <name type="scientific">Martelella lutilitoris</name>
    <dbReference type="NCBI Taxonomy" id="2583532"/>
    <lineage>
        <taxon>Bacteria</taxon>
        <taxon>Pseudomonadati</taxon>
        <taxon>Pseudomonadota</taxon>
        <taxon>Alphaproteobacteria</taxon>
        <taxon>Hyphomicrobiales</taxon>
        <taxon>Aurantimonadaceae</taxon>
        <taxon>Martelella</taxon>
    </lineage>
</organism>
<dbReference type="AlphaFoldDB" id="A0A5C4JN50"/>
<dbReference type="Gene3D" id="3.30.1340.30">
    <property type="match status" value="1"/>
</dbReference>
<dbReference type="PROSITE" id="PS50914">
    <property type="entry name" value="BON"/>
    <property type="match status" value="1"/>
</dbReference>
<dbReference type="Proteomes" id="UP000307874">
    <property type="component" value="Unassembled WGS sequence"/>
</dbReference>
<feature type="domain" description="BON" evidence="2">
    <location>
        <begin position="132"/>
        <end position="200"/>
    </location>
</feature>
<evidence type="ECO:0000259" key="2">
    <source>
        <dbReference type="PROSITE" id="PS50914"/>
    </source>
</evidence>
<dbReference type="EMBL" id="VCLB01000008">
    <property type="protein sequence ID" value="TNB46893.1"/>
    <property type="molecule type" value="Genomic_DNA"/>
</dbReference>
<gene>
    <name evidence="3" type="ORF">FF124_15155</name>
</gene>